<reference evidence="9 11" key="1">
    <citation type="submission" date="2018-08" db="EMBL/GenBank/DDBJ databases">
        <title>A genome reference for cultivated species of the human gut microbiota.</title>
        <authorList>
            <person name="Zou Y."/>
            <person name="Xue W."/>
            <person name="Luo G."/>
        </authorList>
    </citation>
    <scope>NUCLEOTIDE SEQUENCE [LARGE SCALE GENOMIC DNA]</scope>
    <source>
        <strain evidence="9 11">AF26-4BH</strain>
        <strain evidence="8">TF05-5AC</strain>
    </source>
</reference>
<dbReference type="EMBL" id="QVLU01000004">
    <property type="protein sequence ID" value="RGE73103.1"/>
    <property type="molecule type" value="Genomic_DNA"/>
</dbReference>
<dbReference type="InterPro" id="IPR009057">
    <property type="entry name" value="Homeodomain-like_sf"/>
</dbReference>
<protein>
    <submittedName>
        <fullName evidence="9">Helix-turn-helix domain-containing protein</fullName>
    </submittedName>
</protein>
<dbReference type="Gene3D" id="3.20.20.80">
    <property type="entry name" value="Glycosidases"/>
    <property type="match status" value="1"/>
</dbReference>
<dbReference type="SUPFAM" id="SSF51011">
    <property type="entry name" value="Glycosyl hydrolase domain"/>
    <property type="match status" value="1"/>
</dbReference>
<proteinExistence type="inferred from homology"/>
<dbReference type="AlphaFoldDB" id="A0A3E3J1F3"/>
<name>A0A3E3J1F3_9FIRM</name>
<dbReference type="Pfam" id="PF12833">
    <property type="entry name" value="HTH_18"/>
    <property type="match status" value="1"/>
</dbReference>
<dbReference type="InterPro" id="IPR018060">
    <property type="entry name" value="HTH_AraC"/>
</dbReference>
<dbReference type="InterPro" id="IPR049166">
    <property type="entry name" value="GH39_cat"/>
</dbReference>
<keyword evidence="6" id="KW-0326">Glycosidase</keyword>
<dbReference type="GO" id="GO:0043565">
    <property type="term" value="F:sequence-specific DNA binding"/>
    <property type="evidence" value="ECO:0007669"/>
    <property type="project" value="InterPro"/>
</dbReference>
<dbReference type="Gene3D" id="2.60.40.1500">
    <property type="entry name" value="Glycosyl hydrolase domain, family 39"/>
    <property type="match status" value="1"/>
</dbReference>
<accession>A0A3E3J1F3</accession>
<evidence type="ECO:0000313" key="10">
    <source>
        <dbReference type="Proteomes" id="UP000260812"/>
    </source>
</evidence>
<organism evidence="9 11">
    <name type="scientific">Eisenbergiella massiliensis</name>
    <dbReference type="NCBI Taxonomy" id="1720294"/>
    <lineage>
        <taxon>Bacteria</taxon>
        <taxon>Bacillati</taxon>
        <taxon>Bacillota</taxon>
        <taxon>Clostridia</taxon>
        <taxon>Lachnospirales</taxon>
        <taxon>Lachnospiraceae</taxon>
        <taxon>Eisenbergiella</taxon>
    </lineage>
</organism>
<evidence type="ECO:0000256" key="2">
    <source>
        <dbReference type="ARBA" id="ARBA00022801"/>
    </source>
</evidence>
<keyword evidence="3" id="KW-0805">Transcription regulation</keyword>
<dbReference type="GeneID" id="97985659"/>
<keyword evidence="4" id="KW-0238">DNA-binding</keyword>
<dbReference type="PANTHER" id="PTHR43280:SF28">
    <property type="entry name" value="HTH-TYPE TRANSCRIPTIONAL ACTIVATOR RHAS"/>
    <property type="match status" value="1"/>
</dbReference>
<comment type="similarity">
    <text evidence="1">Belongs to the glycosyl hydrolase 39 family.</text>
</comment>
<gene>
    <name evidence="9" type="ORF">DWY69_06375</name>
    <name evidence="8" type="ORF">DXC51_01865</name>
</gene>
<evidence type="ECO:0000259" key="7">
    <source>
        <dbReference type="PROSITE" id="PS01124"/>
    </source>
</evidence>
<keyword evidence="10" id="KW-1185">Reference proteome</keyword>
<dbReference type="OrthoDB" id="9776971at2"/>
<feature type="domain" description="HTH araC/xylS-type" evidence="7">
    <location>
        <begin position="170"/>
        <end position="267"/>
    </location>
</feature>
<evidence type="ECO:0000256" key="3">
    <source>
        <dbReference type="ARBA" id="ARBA00023015"/>
    </source>
</evidence>
<evidence type="ECO:0000256" key="1">
    <source>
        <dbReference type="ARBA" id="ARBA00008875"/>
    </source>
</evidence>
<dbReference type="RefSeq" id="WP_025488227.1">
    <property type="nucleotide sequence ID" value="NZ_CALBAU010000304.1"/>
</dbReference>
<dbReference type="SUPFAM" id="SSF51182">
    <property type="entry name" value="RmlC-like cupins"/>
    <property type="match status" value="1"/>
</dbReference>
<dbReference type="PROSITE" id="PS01124">
    <property type="entry name" value="HTH_ARAC_FAMILY_2"/>
    <property type="match status" value="1"/>
</dbReference>
<dbReference type="GO" id="GO:0016798">
    <property type="term" value="F:hydrolase activity, acting on glycosyl bonds"/>
    <property type="evidence" value="ECO:0007669"/>
    <property type="project" value="UniProtKB-KW"/>
</dbReference>
<evidence type="ECO:0000313" key="8">
    <source>
        <dbReference type="EMBL" id="RGE65095.1"/>
    </source>
</evidence>
<evidence type="ECO:0000313" key="11">
    <source>
        <dbReference type="Proteomes" id="UP000261166"/>
    </source>
</evidence>
<dbReference type="GO" id="GO:0003700">
    <property type="term" value="F:DNA-binding transcription factor activity"/>
    <property type="evidence" value="ECO:0007669"/>
    <property type="project" value="InterPro"/>
</dbReference>
<dbReference type="InterPro" id="IPR017853">
    <property type="entry name" value="GH"/>
</dbReference>
<dbReference type="Proteomes" id="UP000260812">
    <property type="component" value="Unassembled WGS sequence"/>
</dbReference>
<dbReference type="InterPro" id="IPR011051">
    <property type="entry name" value="RmlC_Cupin_sf"/>
</dbReference>
<comment type="caution">
    <text evidence="9">The sequence shown here is derived from an EMBL/GenBank/DDBJ whole genome shotgun (WGS) entry which is preliminary data.</text>
</comment>
<dbReference type="SUPFAM" id="SSF46689">
    <property type="entry name" value="Homeodomain-like"/>
    <property type="match status" value="2"/>
</dbReference>
<dbReference type="PANTHER" id="PTHR43280">
    <property type="entry name" value="ARAC-FAMILY TRANSCRIPTIONAL REGULATOR"/>
    <property type="match status" value="1"/>
</dbReference>
<dbReference type="EMBL" id="QVLV01000001">
    <property type="protein sequence ID" value="RGE65095.1"/>
    <property type="molecule type" value="Genomic_DNA"/>
</dbReference>
<keyword evidence="2" id="KW-0378">Hydrolase</keyword>
<keyword evidence="5" id="KW-0804">Transcription</keyword>
<dbReference type="SUPFAM" id="SSF51445">
    <property type="entry name" value="(Trans)glycosidases"/>
    <property type="match status" value="1"/>
</dbReference>
<dbReference type="SMART" id="SM00342">
    <property type="entry name" value="HTH_ARAC"/>
    <property type="match status" value="1"/>
</dbReference>
<evidence type="ECO:0000256" key="5">
    <source>
        <dbReference type="ARBA" id="ARBA00023163"/>
    </source>
</evidence>
<evidence type="ECO:0000256" key="6">
    <source>
        <dbReference type="ARBA" id="ARBA00023295"/>
    </source>
</evidence>
<dbReference type="Gene3D" id="1.10.10.60">
    <property type="entry name" value="Homeodomain-like"/>
    <property type="match status" value="2"/>
</dbReference>
<evidence type="ECO:0000313" key="9">
    <source>
        <dbReference type="EMBL" id="RGE73103.1"/>
    </source>
</evidence>
<dbReference type="Proteomes" id="UP000261166">
    <property type="component" value="Unassembled WGS sequence"/>
</dbReference>
<evidence type="ECO:0000256" key="4">
    <source>
        <dbReference type="ARBA" id="ARBA00023125"/>
    </source>
</evidence>
<dbReference type="Pfam" id="PF01229">
    <property type="entry name" value="Glyco_hydro_39"/>
    <property type="match status" value="1"/>
</dbReference>
<sequence length="818" mass="94728">MGQSDKKQEDFWFTLLRREDERALWHPELELLFVLKGAGRVCLAQNGPVYRINEGDIFAVNSFQMLELELDGDACALSLSISLHYLASVSPELLNHRVNCRSFLYPKDRQGSYDVLRNNLARAFQAQYKYEMRQSLYIKNRIAALLENLVRHFLEEKEELPEGSGWERLEQAIDYIHNNYREPITLEDLAEHTFLSRTYISHSFRRYLGVSFMEYLTRVRVCHAVWMMHGRETLTEIAYNSGFPNVNAMIKAFKQYRGMTPGEYRKQAAAQQETPQTAAAEPDEMNHVFSSLMRYAGSDPEVKQYKEKVRELVIDLEGRKPRITQHWKRIMNAGYARELLDGARQQEIMLLQQQIGFEYIRIKGILDDDMCLLRTDMIGNRVKNFTYVDEAIDFIVSAGAKPMVELSNMPRLLARSTSIPSMRAGVVSYPESLEAWKDLIRSLLEHLVERHGRDRVRQWLFAPWLIPEYMNFGVCTEAEYEEIYTCTYETIKSVCGNFLVCGPGTTDCRKYLPQFLAMCRRRGCMPDIISFRSFAGVNPEEEEGGLNLIVGNESFPMAVSRDEDILFHLTEEARGILKQAGAGALPLVVEEWSSTIWQRDLCNDTCYKSAYLFKNVLENNAHLSGMGYFALNDRLDEIPPVPQMFCGGFGLFTKNSVKKSAYRAMELLAQMGDRLVEKGNGYFISQRDEEIQIFLYNYCHYDLLYRYRHTVNMTQTNRYQVFQPKEAEAFFIQMSHLAPGKYRIKRYGITRQGGSSYDAWVRMGAPDTLNQEESAFLEAGSYPEYRTECEEVREEEPVLNIRASVKPLEVMLIKIRKE</sequence>